<feature type="modified residue" description="4-aspartylphosphate" evidence="4">
    <location>
        <position position="53"/>
    </location>
</feature>
<feature type="domain" description="Response regulatory" evidence="5">
    <location>
        <begin position="4"/>
        <end position="116"/>
    </location>
</feature>
<keyword evidence="3" id="KW-0804">Transcription</keyword>
<evidence type="ECO:0000313" key="6">
    <source>
        <dbReference type="EMBL" id="WLR97881.1"/>
    </source>
</evidence>
<evidence type="ECO:0000313" key="7">
    <source>
        <dbReference type="Proteomes" id="UP001234585"/>
    </source>
</evidence>
<evidence type="ECO:0000256" key="4">
    <source>
        <dbReference type="PROSITE-ProRule" id="PRU00169"/>
    </source>
</evidence>
<keyword evidence="1 4" id="KW-0597">Phosphoprotein</keyword>
<dbReference type="PANTHER" id="PTHR44591:SF3">
    <property type="entry name" value="RESPONSE REGULATORY DOMAIN-CONTAINING PROTEIN"/>
    <property type="match status" value="1"/>
</dbReference>
<dbReference type="InterPro" id="IPR050595">
    <property type="entry name" value="Bact_response_regulator"/>
</dbReference>
<dbReference type="Gene3D" id="3.40.50.2300">
    <property type="match status" value="1"/>
</dbReference>
<dbReference type="GO" id="GO:0000160">
    <property type="term" value="P:phosphorelay signal transduction system"/>
    <property type="evidence" value="ECO:0007669"/>
    <property type="project" value="InterPro"/>
</dbReference>
<dbReference type="SMART" id="SM00448">
    <property type="entry name" value="REC"/>
    <property type="match status" value="1"/>
</dbReference>
<keyword evidence="7" id="KW-1185">Reference proteome</keyword>
<gene>
    <name evidence="6" type="ORF">Q9313_02295</name>
</gene>
<dbReference type="RefSeq" id="WP_306037798.1">
    <property type="nucleotide sequence ID" value="NZ_CP132302.1"/>
</dbReference>
<dbReference type="Pfam" id="PF00072">
    <property type="entry name" value="Response_reg"/>
    <property type="match status" value="1"/>
</dbReference>
<evidence type="ECO:0000256" key="2">
    <source>
        <dbReference type="ARBA" id="ARBA00023015"/>
    </source>
</evidence>
<evidence type="ECO:0000259" key="5">
    <source>
        <dbReference type="PROSITE" id="PS50110"/>
    </source>
</evidence>
<dbReference type="EMBL" id="CP132302">
    <property type="protein sequence ID" value="WLR97881.1"/>
    <property type="molecule type" value="Genomic_DNA"/>
</dbReference>
<keyword evidence="2" id="KW-0805">Transcription regulation</keyword>
<dbReference type="PROSITE" id="PS50110">
    <property type="entry name" value="RESPONSE_REGULATORY"/>
    <property type="match status" value="1"/>
</dbReference>
<name>A0AA50CM99_9HYPH</name>
<dbReference type="AlphaFoldDB" id="A0AA50CM99"/>
<evidence type="ECO:0000256" key="3">
    <source>
        <dbReference type="ARBA" id="ARBA00023163"/>
    </source>
</evidence>
<proteinExistence type="predicted"/>
<reference evidence="6 7" key="1">
    <citation type="submission" date="2023-08" db="EMBL/GenBank/DDBJ databases">
        <title>Pathogen: clinical or host-associated sample.</title>
        <authorList>
            <person name="Hergert J."/>
            <person name="Casey R."/>
            <person name="Wagner J."/>
            <person name="Young E.L."/>
            <person name="Oakeson K.F."/>
        </authorList>
    </citation>
    <scope>NUCLEOTIDE SEQUENCE [LARGE SCALE GENOMIC DNA]</scope>
    <source>
        <strain evidence="6 7">1760953</strain>
    </source>
</reference>
<sequence>MSVPVLVVEDDGLIRMDLADTLADRGYDVLEAANADEAMSVLETSRIDALLTDIDMPGSLNGIALAAWVAERWPSCRIIVISGRYSPSQGSLPEEARFLSKPISESALFQTLAELDIPSPDGEFT</sequence>
<dbReference type="InterPro" id="IPR011006">
    <property type="entry name" value="CheY-like_superfamily"/>
</dbReference>
<dbReference type="SUPFAM" id="SSF52172">
    <property type="entry name" value="CheY-like"/>
    <property type="match status" value="1"/>
</dbReference>
<evidence type="ECO:0000256" key="1">
    <source>
        <dbReference type="ARBA" id="ARBA00022553"/>
    </source>
</evidence>
<dbReference type="Proteomes" id="UP001234585">
    <property type="component" value="Chromosome"/>
</dbReference>
<dbReference type="PANTHER" id="PTHR44591">
    <property type="entry name" value="STRESS RESPONSE REGULATOR PROTEIN 1"/>
    <property type="match status" value="1"/>
</dbReference>
<organism evidence="6 7">
    <name type="scientific">Shinella sumterensis</name>
    <dbReference type="NCBI Taxonomy" id="1967501"/>
    <lineage>
        <taxon>Bacteria</taxon>
        <taxon>Pseudomonadati</taxon>
        <taxon>Pseudomonadota</taxon>
        <taxon>Alphaproteobacteria</taxon>
        <taxon>Hyphomicrobiales</taxon>
        <taxon>Rhizobiaceae</taxon>
        <taxon>Shinella</taxon>
    </lineage>
</organism>
<accession>A0AA50CM99</accession>
<protein>
    <submittedName>
        <fullName evidence="6">Response regulator</fullName>
    </submittedName>
</protein>
<dbReference type="InterPro" id="IPR001789">
    <property type="entry name" value="Sig_transdc_resp-reg_receiver"/>
</dbReference>